<gene>
    <name evidence="2" type="ORF">FWK35_00028511</name>
</gene>
<protein>
    <submittedName>
        <fullName evidence="2">Uncharacterized protein</fullName>
    </submittedName>
</protein>
<dbReference type="OrthoDB" id="6599971at2759"/>
<feature type="region of interest" description="Disordered" evidence="1">
    <location>
        <begin position="1"/>
        <end position="35"/>
    </location>
</feature>
<proteinExistence type="predicted"/>
<dbReference type="Proteomes" id="UP000478052">
    <property type="component" value="Unassembled WGS sequence"/>
</dbReference>
<organism evidence="2 3">
    <name type="scientific">Aphis craccivora</name>
    <name type="common">Cowpea aphid</name>
    <dbReference type="NCBI Taxonomy" id="307492"/>
    <lineage>
        <taxon>Eukaryota</taxon>
        <taxon>Metazoa</taxon>
        <taxon>Ecdysozoa</taxon>
        <taxon>Arthropoda</taxon>
        <taxon>Hexapoda</taxon>
        <taxon>Insecta</taxon>
        <taxon>Pterygota</taxon>
        <taxon>Neoptera</taxon>
        <taxon>Paraneoptera</taxon>
        <taxon>Hemiptera</taxon>
        <taxon>Sternorrhyncha</taxon>
        <taxon>Aphidomorpha</taxon>
        <taxon>Aphidoidea</taxon>
        <taxon>Aphididae</taxon>
        <taxon>Aphidini</taxon>
        <taxon>Aphis</taxon>
        <taxon>Aphis</taxon>
    </lineage>
</organism>
<sequence length="261" mass="29907">MFKSDSEFYDSGSEYVPSINSDTTHVSASEEEDEIPLVDGNIEQNNEIPLYRMDELQDFTLLMKSKTISKSLPQDKREIENKKEVHHRKADSARAGMTFDGNKAKDNNNVTCVHNLRNNEVMMYVWDESVASRGSQEIGSCILQYVKTYVSSTKLIMYSDHHTGQNRNIKMATIYNYVVANTSLSVNEIDHKFLVSGHSFLPRDQDFGLVEKQKKFHPDIHLPDDWKTVLASARNTNPFKIVNMTKDDFFLNKVIGKTNNK</sequence>
<accession>A0A6G0WKH2</accession>
<comment type="caution">
    <text evidence="2">The sequence shown here is derived from an EMBL/GenBank/DDBJ whole genome shotgun (WGS) entry which is preliminary data.</text>
</comment>
<reference evidence="2 3" key="1">
    <citation type="submission" date="2019-08" db="EMBL/GenBank/DDBJ databases">
        <title>Whole genome of Aphis craccivora.</title>
        <authorList>
            <person name="Voronova N.V."/>
            <person name="Shulinski R.S."/>
            <person name="Bandarenka Y.V."/>
            <person name="Zhorov D.G."/>
            <person name="Warner D."/>
        </authorList>
    </citation>
    <scope>NUCLEOTIDE SEQUENCE [LARGE SCALE GENOMIC DNA]</scope>
    <source>
        <strain evidence="2">180601</strain>
        <tissue evidence="2">Whole Body</tissue>
    </source>
</reference>
<dbReference type="EMBL" id="VUJU01008641">
    <property type="protein sequence ID" value="KAF0727775.1"/>
    <property type="molecule type" value="Genomic_DNA"/>
</dbReference>
<feature type="compositionally biased region" description="Polar residues" evidence="1">
    <location>
        <begin position="18"/>
        <end position="27"/>
    </location>
</feature>
<dbReference type="AlphaFoldDB" id="A0A6G0WKH2"/>
<keyword evidence="3" id="KW-1185">Reference proteome</keyword>
<evidence type="ECO:0000313" key="2">
    <source>
        <dbReference type="EMBL" id="KAF0727775.1"/>
    </source>
</evidence>
<evidence type="ECO:0000313" key="3">
    <source>
        <dbReference type="Proteomes" id="UP000478052"/>
    </source>
</evidence>
<evidence type="ECO:0000256" key="1">
    <source>
        <dbReference type="SAM" id="MobiDB-lite"/>
    </source>
</evidence>
<name>A0A6G0WKH2_APHCR</name>